<evidence type="ECO:0008006" key="14">
    <source>
        <dbReference type="Google" id="ProtNLM"/>
    </source>
</evidence>
<feature type="coiled-coil region" evidence="6">
    <location>
        <begin position="1193"/>
        <end position="1222"/>
    </location>
</feature>
<proteinExistence type="predicted"/>
<dbReference type="GO" id="GO:0060090">
    <property type="term" value="F:molecular adaptor activity"/>
    <property type="evidence" value="ECO:0007669"/>
    <property type="project" value="TreeGrafter"/>
</dbReference>
<dbReference type="GO" id="GO:0005634">
    <property type="term" value="C:nucleus"/>
    <property type="evidence" value="ECO:0007669"/>
    <property type="project" value="UniProtKB-SubCell"/>
</dbReference>
<evidence type="ECO:0000313" key="13">
    <source>
        <dbReference type="Proteomes" id="UP000774326"/>
    </source>
</evidence>
<evidence type="ECO:0000256" key="3">
    <source>
        <dbReference type="ARBA" id="ARBA00023015"/>
    </source>
</evidence>
<keyword evidence="4" id="KW-0804">Transcription</keyword>
<evidence type="ECO:0000256" key="4">
    <source>
        <dbReference type="ARBA" id="ARBA00023163"/>
    </source>
</evidence>
<dbReference type="Pfam" id="PF16419">
    <property type="entry name" value="CNOT1_HEAT_N"/>
    <property type="match status" value="1"/>
</dbReference>
<dbReference type="InterPro" id="IPR032191">
    <property type="entry name" value="CNOT1_CAF1_bind"/>
</dbReference>
<evidence type="ECO:0000259" key="8">
    <source>
        <dbReference type="Pfam" id="PF12842"/>
    </source>
</evidence>
<dbReference type="InterPro" id="IPR032193">
    <property type="entry name" value="CNOT1_TTP_bind"/>
</dbReference>
<dbReference type="Pfam" id="PF04054">
    <property type="entry name" value="Not1"/>
    <property type="match status" value="1"/>
</dbReference>
<dbReference type="InterPro" id="IPR032195">
    <property type="entry name" value="CNOT1_HEAT_N"/>
</dbReference>
<evidence type="ECO:0000256" key="6">
    <source>
        <dbReference type="SAM" id="Coils"/>
    </source>
</evidence>
<organism evidence="12 13">
    <name type="scientific">Wickerhamomyces pijperi</name>
    <name type="common">Yeast</name>
    <name type="synonym">Pichia pijperi</name>
    <dbReference type="NCBI Taxonomy" id="599730"/>
    <lineage>
        <taxon>Eukaryota</taxon>
        <taxon>Fungi</taxon>
        <taxon>Dikarya</taxon>
        <taxon>Ascomycota</taxon>
        <taxon>Saccharomycotina</taxon>
        <taxon>Saccharomycetes</taxon>
        <taxon>Phaffomycetales</taxon>
        <taxon>Wickerhamomycetaceae</taxon>
        <taxon>Wickerhamomyces</taxon>
    </lineage>
</organism>
<comment type="caution">
    <text evidence="12">The sequence shown here is derived from an EMBL/GenBank/DDBJ whole genome shotgun (WGS) entry which is preliminary data.</text>
</comment>
<dbReference type="CDD" id="cd20710">
    <property type="entry name" value="NOT1_connector"/>
    <property type="match status" value="1"/>
</dbReference>
<evidence type="ECO:0000259" key="11">
    <source>
        <dbReference type="Pfam" id="PF16419"/>
    </source>
</evidence>
<keyword evidence="5" id="KW-0539">Nucleus</keyword>
<keyword evidence="2" id="KW-0678">Repressor</keyword>
<gene>
    <name evidence="12" type="ORF">WICPIJ_000754</name>
</gene>
<evidence type="ECO:0000256" key="1">
    <source>
        <dbReference type="ARBA" id="ARBA00004123"/>
    </source>
</evidence>
<evidence type="ECO:0000259" key="10">
    <source>
        <dbReference type="Pfam" id="PF16417"/>
    </source>
</evidence>
<dbReference type="Gene3D" id="1.25.40.790">
    <property type="match status" value="1"/>
</dbReference>
<dbReference type="Proteomes" id="UP000774326">
    <property type="component" value="Unassembled WGS sequence"/>
</dbReference>
<dbReference type="PANTHER" id="PTHR13162">
    <property type="entry name" value="CCR4-NOT TRANSCRIPTION COMPLEX"/>
    <property type="match status" value="1"/>
</dbReference>
<dbReference type="InterPro" id="IPR007196">
    <property type="entry name" value="CCR4-Not_Not1_C"/>
</dbReference>
<dbReference type="OrthoDB" id="1933107at2759"/>
<keyword evidence="13" id="KW-1185">Reference proteome</keyword>
<evidence type="ECO:0000259" key="9">
    <source>
        <dbReference type="Pfam" id="PF16415"/>
    </source>
</evidence>
<comment type="subcellular location">
    <subcellularLocation>
        <location evidence="1">Nucleus</location>
    </subcellularLocation>
</comment>
<dbReference type="InterPro" id="IPR038535">
    <property type="entry name" value="CNOT1_TTP_bind_sf"/>
</dbReference>
<dbReference type="Pfam" id="PF16415">
    <property type="entry name" value="CNOT1_CAF1_bind"/>
    <property type="match status" value="1"/>
</dbReference>
<feature type="domain" description="CCR4-NOT transcription complex subunit 1 TTP binding" evidence="10">
    <location>
        <begin position="720"/>
        <end position="876"/>
    </location>
</feature>
<dbReference type="InterPro" id="IPR024557">
    <property type="entry name" value="CNOT1_dom_4"/>
</dbReference>
<reference evidence="12" key="1">
    <citation type="journal article" date="2021" name="Open Biol.">
        <title>Shared evolutionary footprints suggest mitochondrial oxidative damage underlies multiple complex I losses in fungi.</title>
        <authorList>
            <person name="Schikora-Tamarit M.A."/>
            <person name="Marcet-Houben M."/>
            <person name="Nosek J."/>
            <person name="Gabaldon T."/>
        </authorList>
    </citation>
    <scope>NUCLEOTIDE SEQUENCE</scope>
    <source>
        <strain evidence="12">CBS2887</strain>
    </source>
</reference>
<dbReference type="InterPro" id="IPR040398">
    <property type="entry name" value="Not1"/>
</dbReference>
<dbReference type="GO" id="GO:0030015">
    <property type="term" value="C:CCR4-NOT core complex"/>
    <property type="evidence" value="ECO:0007669"/>
    <property type="project" value="InterPro"/>
</dbReference>
<dbReference type="Gene3D" id="1.25.40.840">
    <property type="entry name" value="CCR4-NOT transcription complex subunit 1 TTP binding domain"/>
    <property type="match status" value="1"/>
</dbReference>
<evidence type="ECO:0000256" key="5">
    <source>
        <dbReference type="ARBA" id="ARBA00023242"/>
    </source>
</evidence>
<dbReference type="EMBL" id="JAEUBG010000445">
    <property type="protein sequence ID" value="KAH3688283.1"/>
    <property type="molecule type" value="Genomic_DNA"/>
</dbReference>
<evidence type="ECO:0000256" key="2">
    <source>
        <dbReference type="ARBA" id="ARBA00022491"/>
    </source>
</evidence>
<sequence length="2266" mass="256059">MWMSTWNLPLAYGVSGGPKKVPVKWDRSDSETSTKVIEAEVSFWTSSSSLRILLTRDIEEGYCPPKAHTTTSKSSRFNFTPEIDKITLTQLAILANTKLDPEQPIQQQEVYKQIQSILSGASTEVYTRFYQRLILTNSSLVATNNILNPSIDLLVKLELHRLAVPENIEQKNLTRILFGFDSVLLSYFTLEEFLDHYELSAFQKFILLLTLEFPENSDFDLSVFSIINENLKGFTKELSDSIKAQTTSFDSLGSILGKFLFLDYINEFQKIIFVYPVFELISTFKKPPAEIEQVFKNFLLIFDGMDFIDVLKGLGPDNIVPEKLLGDIIAIKNQDDLNVSLALLLSEMLIPGSQSLTGIMGATTALTSENIPEAAAKGSQFGSILRRLPNHPNWTPIFMKMNQYLSSTPRFTAASLTQILSALDDSTIDLFLGFNWDLSFKTSLFFTLRQLNPQNGSFDLLRTNYLKPIINDPSFSNIKSSILYHFNVTKLELDLIANSQSLVNQEDKKLLHQIFEEDIKNVPELIAFGCIQYDSASPQIEDLLENLVVHMLDEKSSYYALLLKHIKNKDLLFKICKKLVAKNKTLQPISIRHLINNNLLERFIDIFGDLSVALAIAVSSSNLEWKGFEQFLSKNKKSPNFVDALLQFLSDQTDPKNPNAKTASLRPIHQIVNTLFSSQMTETQFEKFKALQSQALQAFPRLINFGYGHDEAILANGQGTSFPFEIEQQMKQTYEKMYANQIEMKFIIDLLTQLRDSDKPMDQDLFACMIHSLLDEYRFFPEYPLHALAITSVLFGSMIRYEIMRGTALTISLRYVLESCSQPSNSNMFKFGVQSLSAFRVRLPEFPNYCNALCAIENLREQGPIFSIIQDVKNNKGRNVMSDIALNHSQQQQQLAANSTNVNGDVMNKTFQSITPEADIISPFPQEQPAKQQSQSILFNVNNLSEDNLQVKVVEIGKSLSPNFFKWFSTHLVLQRVKTEPNNHSLYFKLVQSLNHELLTDYMILITIEELNNLLNLSEANPSDRSNLRNLGDWLGRLTIGRDRPLKHNAVSLKGLLVESYHKEKLTFTIPIVCKVLAHSKDSEVFKHPNPWTLGLLKVLVELYKFGGLRLNLRFEIEVLFNTLALKINDIEPSTIIRDHNTNDIVQDLARLDLNALRPTSMFPHPQLQGMDLQQGMNGPGMNNQPGAALLLQQQHQQQLQQQQLQLQLQQQQQQQQQQQMLQQLAQKAPQQNPTQFNRAQLQGQTAMQFEEIQNIVGSTSFAAVPEFKHALLLCINKAVSDILQPAVERAVTIAVTTSRSIILKDFATEADDQKLRAAAFNLVRHLAEGLAAATCREPLKESIQGNIRTYAQNQPNHPLPLEESTQAIFDNLDQACDVISKAAIERSIAEIEEVLVSSFAVRRLHRERRPDQPFYSQYIARYATGLPDPLGLKPTGVSSQQFGIYESFGKNLATIQQQQQAGIASVQQTPVQPNNNVQALLQHLQQGQTPKSNVVQPNQSMAGAEVPLSAVTPRVATMNQIPMNQVDQSFLVFQSLLESVVKFVSETKEPINVAKLAEDSPLRAALNQILLVVDKQAVKESIITTFAQATVSFLTKNAQDARLVELFVFVLDKICLVSPSARKEIIWWITRATDQDKYNTTIMLQLAISNIVTPDELDLPLSVYLGSTAENRFDLVCDVIEAFMKCPIATYRTDFALTVDLLTSHRGLPRVKDFFSFLDSGKFSGLNGDVTETDKLSYTFIEWIRLYQNHEKNKKLRYLFVDQLAKSVAFQDVATLTLFFRTAVEISSSYFKEIEQINDGFLGADALAGLIVDLIYYHEDSHENPRASFFKTILSVISLVFSEDHEKAEGSFNERPYFRIFSSLLTGWSELNVTGSTTTNNRDNKLVKFNAEFYMLLADCFNSYQPLAFPGFAFAWITLISHRLFLPNVLELEEPKAQAKFVLLLLGLLRFISKYLKTPLPEVISVIYKGTLRVFLLILHDYPEVFVKNHFQLSSEIPSSFVQLKNLVLSAIPKSMSIPAPFTPGLKVERLPEMNESPVITYSIGADLKSMKKSVDIYLRVPSNQLLKSILSSLKEPETEAFGIGYEKVNFDTKLVQALVLYVGIQAVNERQSSGQLFNAKSSHFALLAGLMQEGGVELQYHVVEAICDQLRYPNSHTHWFSYVILKMFGDQNLWNNNPESKLKAQQVITRVLLQRVTCHRPHPWGLLVTFTELLKNSELAFFDLPFIKESPEIEAVFNSLLRHFKAGSSTASLSNGSKTAVAIN</sequence>
<name>A0A9P8QC84_WICPI</name>
<accession>A0A9P8QC84</accession>
<dbReference type="Pfam" id="PF12842">
    <property type="entry name" value="DUF3819"/>
    <property type="match status" value="1"/>
</dbReference>
<dbReference type="Gene3D" id="1.25.40.800">
    <property type="match status" value="1"/>
</dbReference>
<keyword evidence="3" id="KW-0805">Transcription regulation</keyword>
<dbReference type="GO" id="GO:0000288">
    <property type="term" value="P:nuclear-transcribed mRNA catabolic process, deadenylation-dependent decay"/>
    <property type="evidence" value="ECO:0007669"/>
    <property type="project" value="TreeGrafter"/>
</dbReference>
<evidence type="ECO:0000313" key="12">
    <source>
        <dbReference type="EMBL" id="KAH3688283.1"/>
    </source>
</evidence>
<dbReference type="Gene3D" id="1.25.40.180">
    <property type="match status" value="1"/>
</dbReference>
<feature type="domain" description="CCR4-NOT transcription complex subunit 1 HEAT repeat 1" evidence="11">
    <location>
        <begin position="309"/>
        <end position="531"/>
    </location>
</feature>
<reference evidence="12" key="2">
    <citation type="submission" date="2021-01" db="EMBL/GenBank/DDBJ databases">
        <authorList>
            <person name="Schikora-Tamarit M.A."/>
        </authorList>
    </citation>
    <scope>NUCLEOTIDE SEQUENCE</scope>
    <source>
        <strain evidence="12">CBS2887</strain>
    </source>
</reference>
<dbReference type="Pfam" id="PF16417">
    <property type="entry name" value="CNOT1_TTP_bind"/>
    <property type="match status" value="1"/>
</dbReference>
<dbReference type="GO" id="GO:0000932">
    <property type="term" value="C:P-body"/>
    <property type="evidence" value="ECO:0007669"/>
    <property type="project" value="TreeGrafter"/>
</dbReference>
<protein>
    <recommendedName>
        <fullName evidence="14">General negative regulator of transcription subunit 1</fullName>
    </recommendedName>
</protein>
<dbReference type="PANTHER" id="PTHR13162:SF8">
    <property type="entry name" value="CCR4-NOT TRANSCRIPTION COMPLEX SUBUNIT 1"/>
    <property type="match status" value="1"/>
</dbReference>
<feature type="domain" description="CCR4-Not complex component Not1 C-terminal" evidence="7">
    <location>
        <begin position="1881"/>
        <end position="2242"/>
    </location>
</feature>
<evidence type="ECO:0000259" key="7">
    <source>
        <dbReference type="Pfam" id="PF04054"/>
    </source>
</evidence>
<dbReference type="GO" id="GO:0017148">
    <property type="term" value="P:negative regulation of translation"/>
    <property type="evidence" value="ECO:0007669"/>
    <property type="project" value="InterPro"/>
</dbReference>
<feature type="domain" description="CCR4-NOT transcription complex subunit 1 CAF1-binding" evidence="9">
    <location>
        <begin position="926"/>
        <end position="1143"/>
    </location>
</feature>
<feature type="domain" description="CCR4-NOT transcription complex subunit 1" evidence="8">
    <location>
        <begin position="1266"/>
        <end position="1407"/>
    </location>
</feature>
<keyword evidence="6" id="KW-0175">Coiled coil</keyword>